<proteinExistence type="predicted"/>
<accession>A0A3B0X4T3</accession>
<name>A0A3B0X4T3_9ZZZZ</name>
<dbReference type="AlphaFoldDB" id="A0A3B0X4T3"/>
<evidence type="ECO:0000313" key="1">
    <source>
        <dbReference type="EMBL" id="VAW59610.1"/>
    </source>
</evidence>
<organism evidence="1">
    <name type="scientific">hydrothermal vent metagenome</name>
    <dbReference type="NCBI Taxonomy" id="652676"/>
    <lineage>
        <taxon>unclassified sequences</taxon>
        <taxon>metagenomes</taxon>
        <taxon>ecological metagenomes</taxon>
    </lineage>
</organism>
<sequence>MDTATNIFDIALPVYARTACSPKLERDFIGFKILGPDSVSLSKNGKVPICGAFRISNTVHNILGSNLTEETTIVFVNKKTNIPFSFNLVPDKEPVEGGRKDVPDNLPELSVENIIKEEDVMIIKHFNVDALMFNDNFPDEEAVYMVYGVNRSLKSNVIEIEIKN</sequence>
<reference evidence="1" key="1">
    <citation type="submission" date="2018-06" db="EMBL/GenBank/DDBJ databases">
        <authorList>
            <person name="Zhirakovskaya E."/>
        </authorList>
    </citation>
    <scope>NUCLEOTIDE SEQUENCE</scope>
</reference>
<protein>
    <submittedName>
        <fullName evidence="1">Uncharacterized protein</fullName>
    </submittedName>
</protein>
<gene>
    <name evidence="1" type="ORF">MNBD_GAMMA08-2632</name>
</gene>
<dbReference type="EMBL" id="UOFH01000092">
    <property type="protein sequence ID" value="VAW59610.1"/>
    <property type="molecule type" value="Genomic_DNA"/>
</dbReference>